<evidence type="ECO:0000256" key="4">
    <source>
        <dbReference type="ARBA" id="ARBA00022596"/>
    </source>
</evidence>
<keyword evidence="11" id="KW-1185">Reference proteome</keyword>
<feature type="domain" description="Damage-control phosphatase ARMT1-like metal-binding" evidence="9">
    <location>
        <begin position="38"/>
        <end position="346"/>
    </location>
</feature>
<comment type="function">
    <text evidence="8">Phosphatase which shows a preference for 4'-phosphopantetheine and its oxidatively damaged forms (sulfonate or S-sulfonate), providing strong indirect evidence that the phosphatase activity pre-empts damage in the coenzyme A (CoA) pathway. Hydrolyzing excess 4'-phosphopantetheine could constitute a directed overflow mechanism to prevent its oxidation to the S-sulfonate, sulfonate, or other forms. Hydrolyzing 4'-phosphopantetheine sulfonate or S-sulfonate would forestall their conversion to inactive forms of CoA and acyl carrier protein. May play a role in the physiological regulation of CoA intracellular levels.</text>
</comment>
<evidence type="ECO:0000313" key="11">
    <source>
        <dbReference type="Proteomes" id="UP001153712"/>
    </source>
</evidence>
<dbReference type="GO" id="GO:0004594">
    <property type="term" value="F:pantothenate kinase activity"/>
    <property type="evidence" value="ECO:0007669"/>
    <property type="project" value="TreeGrafter"/>
</dbReference>
<evidence type="ECO:0000256" key="5">
    <source>
        <dbReference type="ARBA" id="ARBA00023074"/>
    </source>
</evidence>
<dbReference type="PANTHER" id="PTHR12280">
    <property type="entry name" value="PANTOTHENATE KINASE"/>
    <property type="match status" value="1"/>
</dbReference>
<dbReference type="SUPFAM" id="SSF111321">
    <property type="entry name" value="AF1104-like"/>
    <property type="match status" value="1"/>
</dbReference>
<evidence type="ECO:0000256" key="8">
    <source>
        <dbReference type="ARBA" id="ARBA00046055"/>
    </source>
</evidence>
<dbReference type="Gene3D" id="3.40.50.10880">
    <property type="entry name" value="Uncharacterised protein PF01937, DUF89, domain 3"/>
    <property type="match status" value="1"/>
</dbReference>
<dbReference type="GO" id="GO:0015937">
    <property type="term" value="P:coenzyme A biosynthetic process"/>
    <property type="evidence" value="ECO:0007669"/>
    <property type="project" value="InterPro"/>
</dbReference>
<dbReference type="PANTHER" id="PTHR12280:SF35">
    <property type="entry name" value="4'-PHOSPHOPANTETHEINE PHOSPHATASE"/>
    <property type="match status" value="1"/>
</dbReference>
<evidence type="ECO:0000259" key="9">
    <source>
        <dbReference type="Pfam" id="PF01937"/>
    </source>
</evidence>
<evidence type="ECO:0000256" key="2">
    <source>
        <dbReference type="ARBA" id="ARBA00011388"/>
    </source>
</evidence>
<name>A0A9N9TFK8_PHYSR</name>
<evidence type="ECO:0000256" key="3">
    <source>
        <dbReference type="ARBA" id="ARBA00019490"/>
    </source>
</evidence>
<keyword evidence="4" id="KW-0533">Nickel</keyword>
<dbReference type="Proteomes" id="UP001153712">
    <property type="component" value="Chromosome 1"/>
</dbReference>
<dbReference type="GO" id="GO:0005829">
    <property type="term" value="C:cytosol"/>
    <property type="evidence" value="ECO:0007669"/>
    <property type="project" value="TreeGrafter"/>
</dbReference>
<reference evidence="10" key="1">
    <citation type="submission" date="2022-01" db="EMBL/GenBank/DDBJ databases">
        <authorList>
            <person name="King R."/>
        </authorList>
    </citation>
    <scope>NUCLEOTIDE SEQUENCE</scope>
</reference>
<comment type="subunit">
    <text evidence="2">Homodimer. Interacts with PKM.</text>
</comment>
<dbReference type="InterPro" id="IPR002791">
    <property type="entry name" value="ARMT1-like_metal-bd"/>
</dbReference>
<dbReference type="InterPro" id="IPR004567">
    <property type="entry name" value="Type_II_PanK"/>
</dbReference>
<dbReference type="OrthoDB" id="498611at2759"/>
<comment type="catalytic activity">
    <reaction evidence="6">
        <text>(R)-4'-phospho-S-sulfopantetheine + H2O = (R)-S-sulfopantetheine + phosphate</text>
        <dbReference type="Rhea" id="RHEA:68340"/>
        <dbReference type="ChEBI" id="CHEBI:15377"/>
        <dbReference type="ChEBI" id="CHEBI:43474"/>
        <dbReference type="ChEBI" id="CHEBI:177302"/>
        <dbReference type="ChEBI" id="CHEBI:177303"/>
    </reaction>
    <physiologicalReaction direction="left-to-right" evidence="6">
        <dbReference type="Rhea" id="RHEA:68341"/>
    </physiologicalReaction>
</comment>
<dbReference type="GO" id="GO:0005634">
    <property type="term" value="C:nucleus"/>
    <property type="evidence" value="ECO:0007669"/>
    <property type="project" value="TreeGrafter"/>
</dbReference>
<gene>
    <name evidence="10" type="ORF">PHYEVI_LOCUS340</name>
</gene>
<keyword evidence="5" id="KW-0944">Nitration</keyword>
<evidence type="ECO:0000256" key="6">
    <source>
        <dbReference type="ARBA" id="ARBA00029347"/>
    </source>
</evidence>
<organism evidence="10 11">
    <name type="scientific">Phyllotreta striolata</name>
    <name type="common">Striped flea beetle</name>
    <name type="synonym">Crioceris striolata</name>
    <dbReference type="NCBI Taxonomy" id="444603"/>
    <lineage>
        <taxon>Eukaryota</taxon>
        <taxon>Metazoa</taxon>
        <taxon>Ecdysozoa</taxon>
        <taxon>Arthropoda</taxon>
        <taxon>Hexapoda</taxon>
        <taxon>Insecta</taxon>
        <taxon>Pterygota</taxon>
        <taxon>Neoptera</taxon>
        <taxon>Endopterygota</taxon>
        <taxon>Coleoptera</taxon>
        <taxon>Polyphaga</taxon>
        <taxon>Cucujiformia</taxon>
        <taxon>Chrysomeloidea</taxon>
        <taxon>Chrysomelidae</taxon>
        <taxon>Galerucinae</taxon>
        <taxon>Alticini</taxon>
        <taxon>Phyllotreta</taxon>
    </lineage>
</organism>
<protein>
    <recommendedName>
        <fullName evidence="3">4'-phosphopantetheine phosphatase</fullName>
    </recommendedName>
    <alternativeName>
        <fullName evidence="7">Inactive pantothenic acid kinase 4</fullName>
    </alternativeName>
</protein>
<dbReference type="Pfam" id="PF01937">
    <property type="entry name" value="ARMT1-like_dom"/>
    <property type="match status" value="1"/>
</dbReference>
<comment type="cofactor">
    <cofactor evidence="1">
        <name>Ni(2+)</name>
        <dbReference type="ChEBI" id="CHEBI:49786"/>
    </cofactor>
</comment>
<evidence type="ECO:0000256" key="1">
    <source>
        <dbReference type="ARBA" id="ARBA00001967"/>
    </source>
</evidence>
<evidence type="ECO:0000313" key="10">
    <source>
        <dbReference type="EMBL" id="CAG9853873.1"/>
    </source>
</evidence>
<dbReference type="GO" id="GO:0005524">
    <property type="term" value="F:ATP binding"/>
    <property type="evidence" value="ECO:0007669"/>
    <property type="project" value="InterPro"/>
</dbReference>
<sequence length="357" mass="41094">MNKNEKQVCPLLRNPETYNPDSLDLLTNIEARDYWLHCLEQMVKKFVKKAKYLHPDDPDATEKAILCYQDFHNLVQQLILDPTILKPLSIRKLLECNEDNLRTYFKDPWLVQKQTESNHALSQFDHRIELIDSIEDVEKKWLEIVRGVLTGNFFDWGAKIVTDILETTQNFGFQDAAHIIQKRPWYLDKFDDFFNQIKVKPYKSCVIFVDNLGVDFILGILPMVREFLSQGTKVILTANTYPALNDVTFQELSTYCHKAAEHCSILKEGLKSKHLSFVENGQKGPCLDLANLSPDLCERMKSADLVIIEGMARAVHTNMYAKLTVDCLKLAVLKNEWLARSLGTEQFAVICDFESAT</sequence>
<accession>A0A9N9TFK8</accession>
<dbReference type="AlphaFoldDB" id="A0A9N9TFK8"/>
<dbReference type="InterPro" id="IPR036075">
    <property type="entry name" value="ARMT-1-like_metal-bd_sf"/>
</dbReference>
<evidence type="ECO:0000256" key="7">
    <source>
        <dbReference type="ARBA" id="ARBA00032948"/>
    </source>
</evidence>
<proteinExistence type="predicted"/>
<dbReference type="EMBL" id="OU900094">
    <property type="protein sequence ID" value="CAG9853873.1"/>
    <property type="molecule type" value="Genomic_DNA"/>
</dbReference>